<dbReference type="AlphaFoldDB" id="G8BSU2"/>
<evidence type="ECO:0000256" key="3">
    <source>
        <dbReference type="ARBA" id="ARBA00023242"/>
    </source>
</evidence>
<comment type="similarity">
    <text evidence="2">Belongs to the dpy-30 family.</text>
</comment>
<gene>
    <name evidence="5" type="primary">TPHA0D02770</name>
    <name evidence="5" type="ordered locus">TPHA_0D02770</name>
</gene>
<evidence type="ECO:0000256" key="1">
    <source>
        <dbReference type="ARBA" id="ARBA00004123"/>
    </source>
</evidence>
<dbReference type="GO" id="GO:0042800">
    <property type="term" value="F:histone H3K4 methyltransferase activity"/>
    <property type="evidence" value="ECO:0007669"/>
    <property type="project" value="EnsemblFungi"/>
</dbReference>
<dbReference type="Proteomes" id="UP000005666">
    <property type="component" value="Chromosome 4"/>
</dbReference>
<dbReference type="KEGG" id="tpf:TPHA_0D02770"/>
<dbReference type="GO" id="GO:0031509">
    <property type="term" value="P:subtelomeric heterochromatin formation"/>
    <property type="evidence" value="ECO:0007669"/>
    <property type="project" value="EnsemblFungi"/>
</dbReference>
<dbReference type="STRING" id="1071381.G8BSU2"/>
<dbReference type="CDD" id="cd22965">
    <property type="entry name" value="DD_DPY30_SDC1"/>
    <property type="match status" value="1"/>
</dbReference>
<sequence length="105" mass="11711">MSNTSESVEPTDLKNTSEIPIPILTTSESVNGTVPNLENRLKDESLNNINLTETIGGSETRKYLNQNVTQQLLNGMKIIAKEKPKDPLRVLGEYLIEQSDLMKKP</sequence>
<dbReference type="InterPro" id="IPR049629">
    <property type="entry name" value="DPY30_SDC1_DD"/>
</dbReference>
<evidence type="ECO:0000313" key="5">
    <source>
        <dbReference type="EMBL" id="CCE62913.1"/>
    </source>
</evidence>
<reference evidence="5 6" key="1">
    <citation type="journal article" date="2011" name="Proc. Natl. Acad. Sci. U.S.A.">
        <title>Evolutionary erosion of yeast sex chromosomes by mating-type switching accidents.</title>
        <authorList>
            <person name="Gordon J.L."/>
            <person name="Armisen D."/>
            <person name="Proux-Wera E."/>
            <person name="Oheigeartaigh S.S."/>
            <person name="Byrne K.P."/>
            <person name="Wolfe K.H."/>
        </authorList>
    </citation>
    <scope>NUCLEOTIDE SEQUENCE [LARGE SCALE GENOMIC DNA]</scope>
    <source>
        <strain evidence="6">ATCC 24235 / CBS 4417 / NBRC 1672 / NRRL Y-8282 / UCD 70-5</strain>
    </source>
</reference>
<comment type="subcellular location">
    <subcellularLocation>
        <location evidence="1">Nucleus</location>
    </subcellularLocation>
</comment>
<dbReference type="GO" id="GO:0048188">
    <property type="term" value="C:Set1C/COMPASS complex"/>
    <property type="evidence" value="ECO:0007669"/>
    <property type="project" value="EnsemblFungi"/>
</dbReference>
<dbReference type="GeneID" id="11531010"/>
<dbReference type="OMA" id="VPNLENR"/>
<dbReference type="HOGENOM" id="CLU_2238417_0_0_1"/>
<evidence type="ECO:0000256" key="2">
    <source>
        <dbReference type="ARBA" id="ARBA00010849"/>
    </source>
</evidence>
<protein>
    <submittedName>
        <fullName evidence="5">Uncharacterized protein</fullName>
    </submittedName>
</protein>
<dbReference type="RefSeq" id="XP_003685347.1">
    <property type="nucleotide sequence ID" value="XM_003685299.1"/>
</dbReference>
<dbReference type="eggNOG" id="KOG4109">
    <property type="taxonomic scope" value="Eukaryota"/>
</dbReference>
<dbReference type="EMBL" id="HE612859">
    <property type="protein sequence ID" value="CCE62913.1"/>
    <property type="molecule type" value="Genomic_DNA"/>
</dbReference>
<evidence type="ECO:0000313" key="6">
    <source>
        <dbReference type="Proteomes" id="UP000005666"/>
    </source>
</evidence>
<accession>G8BSU2</accession>
<dbReference type="Gene3D" id="1.20.890.10">
    <property type="entry name" value="cAMP-dependent protein kinase regulatory subunit, dimerization-anchoring domain"/>
    <property type="match status" value="1"/>
</dbReference>
<proteinExistence type="inferred from homology"/>
<keyword evidence="3" id="KW-0539">Nucleus</keyword>
<dbReference type="InterPro" id="IPR007858">
    <property type="entry name" value="Dpy-30_motif"/>
</dbReference>
<organism evidence="5 6">
    <name type="scientific">Tetrapisispora phaffii (strain ATCC 24235 / CBS 4417 / NBRC 1672 / NRRL Y-8282 / UCD 70-5)</name>
    <name type="common">Yeast</name>
    <name type="synonym">Fabospora phaffii</name>
    <dbReference type="NCBI Taxonomy" id="1071381"/>
    <lineage>
        <taxon>Eukaryota</taxon>
        <taxon>Fungi</taxon>
        <taxon>Dikarya</taxon>
        <taxon>Ascomycota</taxon>
        <taxon>Saccharomycotina</taxon>
        <taxon>Saccharomycetes</taxon>
        <taxon>Saccharomycetales</taxon>
        <taxon>Saccharomycetaceae</taxon>
        <taxon>Tetrapisispora</taxon>
    </lineage>
</organism>
<evidence type="ECO:0000256" key="4">
    <source>
        <dbReference type="SAM" id="MobiDB-lite"/>
    </source>
</evidence>
<dbReference type="OrthoDB" id="417678at2759"/>
<keyword evidence="6" id="KW-1185">Reference proteome</keyword>
<feature type="region of interest" description="Disordered" evidence="4">
    <location>
        <begin position="1"/>
        <end position="20"/>
    </location>
</feature>
<name>G8BSU2_TETPH</name>
<dbReference type="GO" id="GO:0000781">
    <property type="term" value="C:chromosome, telomeric region"/>
    <property type="evidence" value="ECO:0007669"/>
    <property type="project" value="GOC"/>
</dbReference>
<dbReference type="Pfam" id="PF05186">
    <property type="entry name" value="Dpy-30"/>
    <property type="match status" value="1"/>
</dbReference>